<evidence type="ECO:0000256" key="1">
    <source>
        <dbReference type="ARBA" id="ARBA00004123"/>
    </source>
</evidence>
<proteinExistence type="predicted"/>
<comment type="domain">
    <text evidence="3">The PPC domain mediates interactions between AHL proteins.</text>
</comment>
<keyword evidence="7" id="KW-1185">Reference proteome</keyword>
<evidence type="ECO:0000313" key="6">
    <source>
        <dbReference type="EMBL" id="CAA7397108.1"/>
    </source>
</evidence>
<keyword evidence="3" id="KW-0238">DNA-binding</keyword>
<dbReference type="SUPFAM" id="SSF117856">
    <property type="entry name" value="AF0104/ALDC/Ptd012-like"/>
    <property type="match status" value="1"/>
</dbReference>
<evidence type="ECO:0000256" key="2">
    <source>
        <dbReference type="ARBA" id="ARBA00023242"/>
    </source>
</evidence>
<dbReference type="FunFam" id="3.30.1330.80:FF:000003">
    <property type="entry name" value="AT-hook motif nuclear-localized protein 1-like"/>
    <property type="match status" value="1"/>
</dbReference>
<dbReference type="Pfam" id="PF03479">
    <property type="entry name" value="PCC"/>
    <property type="match status" value="1"/>
</dbReference>
<dbReference type="EMBL" id="LR746268">
    <property type="protein sequence ID" value="CAA7397108.1"/>
    <property type="molecule type" value="Genomic_DNA"/>
</dbReference>
<evidence type="ECO:0000256" key="4">
    <source>
        <dbReference type="SAM" id="MobiDB-lite"/>
    </source>
</evidence>
<dbReference type="CDD" id="cd11378">
    <property type="entry name" value="DUF296"/>
    <property type="match status" value="1"/>
</dbReference>
<dbReference type="OrthoDB" id="1903967at2759"/>
<dbReference type="PROSITE" id="PS51742">
    <property type="entry name" value="PPC"/>
    <property type="match status" value="1"/>
</dbReference>
<feature type="region of interest" description="Disordered" evidence="4">
    <location>
        <begin position="1"/>
        <end position="45"/>
    </location>
</feature>
<accession>A0A7I8KJ30</accession>
<feature type="compositionally biased region" description="Polar residues" evidence="4">
    <location>
        <begin position="326"/>
        <end position="348"/>
    </location>
</feature>
<keyword evidence="3" id="KW-0805">Transcription regulation</keyword>
<dbReference type="PANTHER" id="PTHR31500">
    <property type="entry name" value="AT-HOOK MOTIF NUCLEAR-LOCALIZED PROTEIN 9"/>
    <property type="match status" value="1"/>
</dbReference>
<dbReference type="Gene3D" id="3.30.1330.80">
    <property type="entry name" value="Hypothetical protein, similar to alpha- acetolactate decarboxylase, domain 2"/>
    <property type="match status" value="1"/>
</dbReference>
<protein>
    <recommendedName>
        <fullName evidence="3">AT-hook motif nuclear-localized protein</fullName>
    </recommendedName>
</protein>
<dbReference type="InterPro" id="IPR005175">
    <property type="entry name" value="PPC_dom"/>
</dbReference>
<dbReference type="InterPro" id="IPR039605">
    <property type="entry name" value="AHL"/>
</dbReference>
<reference evidence="6" key="1">
    <citation type="submission" date="2020-02" db="EMBL/GenBank/DDBJ databases">
        <authorList>
            <person name="Scholz U."/>
            <person name="Mascher M."/>
            <person name="Fiebig A."/>
        </authorList>
    </citation>
    <scope>NUCLEOTIDE SEQUENCE</scope>
</reference>
<dbReference type="AlphaFoldDB" id="A0A7I8KJ30"/>
<comment type="function">
    <text evidence="3">Transcription factor that specifically binds AT-rich DNA sequences related to the nuclear matrix attachment regions (MARs).</text>
</comment>
<evidence type="ECO:0000313" key="7">
    <source>
        <dbReference type="Proteomes" id="UP000663760"/>
    </source>
</evidence>
<feature type="domain" description="PPC" evidence="5">
    <location>
        <begin position="162"/>
        <end position="301"/>
    </location>
</feature>
<keyword evidence="3" id="KW-0804">Transcription</keyword>
<organism evidence="6 7">
    <name type="scientific">Spirodela intermedia</name>
    <name type="common">Intermediate duckweed</name>
    <dbReference type="NCBI Taxonomy" id="51605"/>
    <lineage>
        <taxon>Eukaryota</taxon>
        <taxon>Viridiplantae</taxon>
        <taxon>Streptophyta</taxon>
        <taxon>Embryophyta</taxon>
        <taxon>Tracheophyta</taxon>
        <taxon>Spermatophyta</taxon>
        <taxon>Magnoliopsida</taxon>
        <taxon>Liliopsida</taxon>
        <taxon>Araceae</taxon>
        <taxon>Lemnoideae</taxon>
        <taxon>Spirodela</taxon>
    </lineage>
</organism>
<feature type="region of interest" description="Disordered" evidence="4">
    <location>
        <begin position="106"/>
        <end position="145"/>
    </location>
</feature>
<keyword evidence="2 3" id="KW-0539">Nucleus</keyword>
<feature type="region of interest" description="Disordered" evidence="4">
    <location>
        <begin position="288"/>
        <end position="393"/>
    </location>
</feature>
<gene>
    <name evidence="6" type="ORF">SI8410_05007771</name>
</gene>
<evidence type="ECO:0000259" key="5">
    <source>
        <dbReference type="PROSITE" id="PS51742"/>
    </source>
</evidence>
<comment type="subcellular location">
    <subcellularLocation>
        <location evidence="1 3">Nucleus</location>
    </subcellularLocation>
</comment>
<dbReference type="Proteomes" id="UP000663760">
    <property type="component" value="Chromosome 5"/>
</dbReference>
<evidence type="ECO:0000256" key="3">
    <source>
        <dbReference type="RuleBase" id="RU367031"/>
    </source>
</evidence>
<dbReference type="PANTHER" id="PTHR31500:SF56">
    <property type="entry name" value="AT-HOOK MOTIF NUCLEAR-LOCALIZED PROTEIN"/>
    <property type="match status" value="1"/>
</dbReference>
<dbReference type="GO" id="GO:0005634">
    <property type="term" value="C:nucleus"/>
    <property type="evidence" value="ECO:0007669"/>
    <property type="project" value="UniProtKB-SubCell"/>
</dbReference>
<name>A0A7I8KJ30_SPIIN</name>
<dbReference type="GO" id="GO:0003680">
    <property type="term" value="F:minor groove of adenine-thymine-rich DNA binding"/>
    <property type="evidence" value="ECO:0007669"/>
    <property type="project" value="UniProtKB-UniRule"/>
</dbReference>
<sequence length="393" mass="39205">MENEGDLAAASGCEVGGGASAWKDDNTFSESPSPTPSPSASPLPVTSVGAANVAATPANSGIGVVVSMGQPAHPLPGAAAVETVLGSATALGNIAAGEDLVGKKRGVQRADGGVSPSSAFPSSPASAGELSTGEKRRRGRPPGSGRRQLLAVLGEWFAHSAGGNFTPHVVTVPTGEDVAAKILSFAQKGPRAICILSANGSISNVTLRQPGSSGGTLTYEGRFEIISLSGSFTTTANAGIRSRTGGMSVSLAGPDGRMVGGGVAGLLLAASPIQVVVGSFLPNIMKQQHDKPRPLPASAARILSSPGAPTAARPVSQAIPDEDSETPSSGLPGQQRTGSRGPNQQSMGISGIDSTSPASSFSPPPMVVSWHAFQSSAERGASPDINVRLAPGE</sequence>
<feature type="compositionally biased region" description="Low complexity" evidence="4">
    <location>
        <begin position="115"/>
        <end position="127"/>
    </location>
</feature>